<dbReference type="AlphaFoldDB" id="A0A4R8GHL9"/>
<accession>A0A4R8GHL9</accession>
<evidence type="ECO:0000313" key="3">
    <source>
        <dbReference type="Proteomes" id="UP000295832"/>
    </source>
</evidence>
<protein>
    <submittedName>
        <fullName evidence="2">Putative nucleic acid-binding protein</fullName>
    </submittedName>
</protein>
<dbReference type="InterPro" id="IPR029060">
    <property type="entry name" value="PIN-like_dom_sf"/>
</dbReference>
<comment type="caution">
    <text evidence="2">The sequence shown here is derived from an EMBL/GenBank/DDBJ whole genome shotgun (WGS) entry which is preliminary data.</text>
</comment>
<evidence type="ECO:0000259" key="1">
    <source>
        <dbReference type="Pfam" id="PF13470"/>
    </source>
</evidence>
<dbReference type="InterPro" id="IPR002716">
    <property type="entry name" value="PIN_dom"/>
</dbReference>
<reference evidence="2 3" key="1">
    <citation type="submission" date="2019-03" db="EMBL/GenBank/DDBJ databases">
        <title>Subsurface microbial communities from deep shales in Ohio and West Virginia, USA.</title>
        <authorList>
            <person name="Wrighton K."/>
        </authorList>
    </citation>
    <scope>NUCLEOTIDE SEQUENCE [LARGE SCALE GENOMIC DNA]</scope>
    <source>
        <strain evidence="2 3">MSL 6dP</strain>
    </source>
</reference>
<dbReference type="Pfam" id="PF13470">
    <property type="entry name" value="PIN_3"/>
    <property type="match status" value="1"/>
</dbReference>
<sequence>MIKATIDLNVILDFLNKRKHHMEAAKILELCTEGKIKGYVCAHEITTLAYFLMKNYNDTKKVKYVLHELLDLFSTISVTESILKKSLNSKIKDYEDAVIEMSSLKNKIDYIITRNLDDFKHSGVKAISPEEFLVLYNSH</sequence>
<organism evidence="2 3">
    <name type="scientific">Orenia marismortui</name>
    <dbReference type="NCBI Taxonomy" id="46469"/>
    <lineage>
        <taxon>Bacteria</taxon>
        <taxon>Bacillati</taxon>
        <taxon>Bacillota</taxon>
        <taxon>Clostridia</taxon>
        <taxon>Halanaerobiales</taxon>
        <taxon>Halobacteroidaceae</taxon>
        <taxon>Orenia</taxon>
    </lineage>
</organism>
<dbReference type="EMBL" id="SOEG01000081">
    <property type="protein sequence ID" value="TDX42354.1"/>
    <property type="molecule type" value="Genomic_DNA"/>
</dbReference>
<dbReference type="Gene3D" id="3.40.50.1010">
    <property type="entry name" value="5'-nuclease"/>
    <property type="match status" value="1"/>
</dbReference>
<dbReference type="Proteomes" id="UP000295832">
    <property type="component" value="Unassembled WGS sequence"/>
</dbReference>
<dbReference type="CDD" id="cd09854">
    <property type="entry name" value="PIN_VapC-like"/>
    <property type="match status" value="1"/>
</dbReference>
<gene>
    <name evidence="2" type="ORF">C7959_1811</name>
</gene>
<keyword evidence="3" id="KW-1185">Reference proteome</keyword>
<evidence type="ECO:0000313" key="2">
    <source>
        <dbReference type="EMBL" id="TDX42354.1"/>
    </source>
</evidence>
<dbReference type="RefSeq" id="WP_134119320.1">
    <property type="nucleotide sequence ID" value="NZ_SOEG01000081.1"/>
</dbReference>
<name>A0A4R8GHL9_9FIRM</name>
<feature type="domain" description="PIN" evidence="1">
    <location>
        <begin position="5"/>
        <end position="116"/>
    </location>
</feature>
<proteinExistence type="predicted"/>
<dbReference type="SUPFAM" id="SSF88723">
    <property type="entry name" value="PIN domain-like"/>
    <property type="match status" value="1"/>
</dbReference>